<evidence type="ECO:0000313" key="3">
    <source>
        <dbReference type="Proteomes" id="UP001227101"/>
    </source>
</evidence>
<dbReference type="EMBL" id="CP127173">
    <property type="protein sequence ID" value="WIV55442.1"/>
    <property type="molecule type" value="Genomic_DNA"/>
</dbReference>
<keyword evidence="1" id="KW-0812">Transmembrane</keyword>
<dbReference type="Proteomes" id="UP001227101">
    <property type="component" value="Chromosome"/>
</dbReference>
<dbReference type="Pfam" id="PF17197">
    <property type="entry name" value="DUF5134"/>
    <property type="match status" value="1"/>
</dbReference>
<proteinExistence type="predicted"/>
<organism evidence="2 3">
    <name type="scientific">Amycolatopsis nalaikhensis</name>
    <dbReference type="NCBI Taxonomy" id="715472"/>
    <lineage>
        <taxon>Bacteria</taxon>
        <taxon>Bacillati</taxon>
        <taxon>Actinomycetota</taxon>
        <taxon>Actinomycetes</taxon>
        <taxon>Pseudonocardiales</taxon>
        <taxon>Pseudonocardiaceae</taxon>
        <taxon>Amycolatopsis</taxon>
    </lineage>
</organism>
<feature type="transmembrane region" description="Helical" evidence="1">
    <location>
        <begin position="76"/>
        <end position="96"/>
    </location>
</feature>
<feature type="transmembrane region" description="Helical" evidence="1">
    <location>
        <begin position="31"/>
        <end position="64"/>
    </location>
</feature>
<name>A0ABY8XIL9_9PSEU</name>
<accession>A0ABY8XIL9</accession>
<evidence type="ECO:0000313" key="2">
    <source>
        <dbReference type="EMBL" id="WIV55442.1"/>
    </source>
</evidence>
<gene>
    <name evidence="2" type="ORF">QP939_42595</name>
</gene>
<keyword evidence="1" id="KW-1133">Transmembrane helix</keyword>
<keyword evidence="1" id="KW-0472">Membrane</keyword>
<protein>
    <submittedName>
        <fullName evidence="2">DUF5134 domain-containing protein</fullName>
    </submittedName>
</protein>
<feature type="transmembrane region" description="Helical" evidence="1">
    <location>
        <begin position="116"/>
        <end position="136"/>
    </location>
</feature>
<keyword evidence="3" id="KW-1185">Reference proteome</keyword>
<sequence length="166" mass="16634">MADPVAVLAVASLLSGLAAHPACGVRGRWAHGVLCAAMVAMAVPGVAVLGPLAWAGLLGGVAYWAAGADRPVLARLPVLADLLAMAALVVLMPLAAAHPGAVPHRHGGHTAATTPSFLPVVVVVLWAAARCALHWHARGSPVPGPRRLATVTAEVTMAAGMLLMVG</sequence>
<evidence type="ECO:0000256" key="1">
    <source>
        <dbReference type="SAM" id="Phobius"/>
    </source>
</evidence>
<reference evidence="2 3" key="1">
    <citation type="submission" date="2023-06" db="EMBL/GenBank/DDBJ databases">
        <authorList>
            <person name="Oyuntsetseg B."/>
            <person name="Kim S.B."/>
        </authorList>
    </citation>
    <scope>NUCLEOTIDE SEQUENCE [LARGE SCALE GENOMIC DNA]</scope>
    <source>
        <strain evidence="2 3">2-2</strain>
    </source>
</reference>
<dbReference type="RefSeq" id="WP_285452385.1">
    <property type="nucleotide sequence ID" value="NZ_CP127173.1"/>
</dbReference>
<dbReference type="InterPro" id="IPR033458">
    <property type="entry name" value="DUF5134"/>
</dbReference>